<gene>
    <name evidence="1" type="ORF">D3P96_05075</name>
</gene>
<dbReference type="AlphaFoldDB" id="A0A3P2RBW3"/>
<sequence length="72" mass="8408">MHRLANRGVGPGIKSNWTVVINDYGELSITWQKHRRLVYDDSRKLGFSFAKHLGPQKIRRILCQMKQMKQLG</sequence>
<dbReference type="Proteomes" id="UP000275836">
    <property type="component" value="Unassembled WGS sequence"/>
</dbReference>
<evidence type="ECO:0000313" key="2">
    <source>
        <dbReference type="Proteomes" id="UP000275836"/>
    </source>
</evidence>
<reference evidence="1 2" key="1">
    <citation type="submission" date="2018-10" db="EMBL/GenBank/DDBJ databases">
        <title>Draft genome sequence of Weissella viridescens UCO-SMC3.</title>
        <authorList>
            <person name="Garcia-Cancino A."/>
            <person name="Espinoza-Monje M."/>
            <person name="Albarracin L."/>
            <person name="Garcia-Castillo V."/>
            <person name="Campos-Martin J."/>
            <person name="Nakano Y."/>
            <person name="Guitierrez-Zamorano C."/>
            <person name="Ikeda-Ohtsubo W."/>
            <person name="Morita H."/>
            <person name="Kitazawa H."/>
            <person name="Villena J."/>
        </authorList>
    </citation>
    <scope>NUCLEOTIDE SEQUENCE [LARGE SCALE GENOMIC DNA]</scope>
    <source>
        <strain evidence="1 2">UCO-SMC3</strain>
    </source>
</reference>
<organism evidence="1 2">
    <name type="scientific">Weissella viridescens</name>
    <name type="common">Lactobacillus viridescens</name>
    <dbReference type="NCBI Taxonomy" id="1629"/>
    <lineage>
        <taxon>Bacteria</taxon>
        <taxon>Bacillati</taxon>
        <taxon>Bacillota</taxon>
        <taxon>Bacilli</taxon>
        <taxon>Lactobacillales</taxon>
        <taxon>Lactobacillaceae</taxon>
        <taxon>Weissella</taxon>
    </lineage>
</organism>
<proteinExistence type="predicted"/>
<dbReference type="EMBL" id="RHGY01000004">
    <property type="protein sequence ID" value="RRG18034.1"/>
    <property type="molecule type" value="Genomic_DNA"/>
</dbReference>
<name>A0A3P2RBW3_WEIVI</name>
<protein>
    <submittedName>
        <fullName evidence="1">Uncharacterized protein</fullName>
    </submittedName>
</protein>
<accession>A0A3P2RBW3</accession>
<comment type="caution">
    <text evidence="1">The sequence shown here is derived from an EMBL/GenBank/DDBJ whole genome shotgun (WGS) entry which is preliminary data.</text>
</comment>
<evidence type="ECO:0000313" key="1">
    <source>
        <dbReference type="EMBL" id="RRG18034.1"/>
    </source>
</evidence>